<reference evidence="1 3" key="1">
    <citation type="journal article" date="2019" name="Sci. Rep.">
        <title>Orb-weaving spider Araneus ventricosus genome elucidates the spidroin gene catalogue.</title>
        <authorList>
            <person name="Kono N."/>
            <person name="Nakamura H."/>
            <person name="Ohtoshi R."/>
            <person name="Moran D.A.P."/>
            <person name="Shinohara A."/>
            <person name="Yoshida Y."/>
            <person name="Fujiwara M."/>
            <person name="Mori M."/>
            <person name="Tomita M."/>
            <person name="Arakawa K."/>
        </authorList>
    </citation>
    <scope>NUCLEOTIDE SEQUENCE [LARGE SCALE GENOMIC DNA]</scope>
</reference>
<evidence type="ECO:0000313" key="1">
    <source>
        <dbReference type="EMBL" id="GBN90324.1"/>
    </source>
</evidence>
<dbReference type="AlphaFoldDB" id="A0A4Y2SPU3"/>
<protein>
    <submittedName>
        <fullName evidence="1">Uncharacterized protein</fullName>
    </submittedName>
</protein>
<dbReference type="EMBL" id="BGPR01023264">
    <property type="protein sequence ID" value="GBN90325.1"/>
    <property type="molecule type" value="Genomic_DNA"/>
</dbReference>
<evidence type="ECO:0000313" key="3">
    <source>
        <dbReference type="Proteomes" id="UP000499080"/>
    </source>
</evidence>
<dbReference type="EMBL" id="BGPR01023263">
    <property type="protein sequence ID" value="GBN90324.1"/>
    <property type="molecule type" value="Genomic_DNA"/>
</dbReference>
<comment type="caution">
    <text evidence="1">The sequence shown here is derived from an EMBL/GenBank/DDBJ whole genome shotgun (WGS) entry which is preliminary data.</text>
</comment>
<gene>
    <name evidence="2" type="ORF">AVEN_145761_1</name>
    <name evidence="1" type="ORF">AVEN_275283_1</name>
</gene>
<keyword evidence="3" id="KW-1185">Reference proteome</keyword>
<organism evidence="1 3">
    <name type="scientific">Araneus ventricosus</name>
    <name type="common">Orbweaver spider</name>
    <name type="synonym">Epeira ventricosa</name>
    <dbReference type="NCBI Taxonomy" id="182803"/>
    <lineage>
        <taxon>Eukaryota</taxon>
        <taxon>Metazoa</taxon>
        <taxon>Ecdysozoa</taxon>
        <taxon>Arthropoda</taxon>
        <taxon>Chelicerata</taxon>
        <taxon>Arachnida</taxon>
        <taxon>Araneae</taxon>
        <taxon>Araneomorphae</taxon>
        <taxon>Entelegynae</taxon>
        <taxon>Araneoidea</taxon>
        <taxon>Araneidae</taxon>
        <taxon>Araneus</taxon>
    </lineage>
</organism>
<accession>A0A4Y2SPU3</accession>
<evidence type="ECO:0000313" key="2">
    <source>
        <dbReference type="EMBL" id="GBN90325.1"/>
    </source>
</evidence>
<dbReference type="OrthoDB" id="6472447at2759"/>
<name>A0A4Y2SPU3_ARAVE</name>
<sequence length="115" mass="13104">MSGEAAVFDLAAVHRFCKQKRARTIEGRVIDSSNEAQRAVIQFLYAEGLCEMDIFADECVCDRVFVNLRFLSFQAFEESIERIPVCRRTMRSMQALKNGSACNQRLSSNPVFIIM</sequence>
<dbReference type="Proteomes" id="UP000499080">
    <property type="component" value="Unassembled WGS sequence"/>
</dbReference>
<proteinExistence type="predicted"/>